<reference evidence="1 2" key="1">
    <citation type="submission" date="2019-12" db="EMBL/GenBank/DDBJ databases">
        <authorList>
            <person name="Huq M.A."/>
        </authorList>
    </citation>
    <scope>NUCLEOTIDE SEQUENCE [LARGE SCALE GENOMIC DNA]</scope>
    <source>
        <strain evidence="1 2">MAH-18</strain>
    </source>
</reference>
<evidence type="ECO:0000313" key="2">
    <source>
        <dbReference type="Proteomes" id="UP000473525"/>
    </source>
</evidence>
<dbReference type="AlphaFoldDB" id="A0A6L6XTX3"/>
<comment type="caution">
    <text evidence="1">The sequence shown here is derived from an EMBL/GenBank/DDBJ whole genome shotgun (WGS) entry which is preliminary data.</text>
</comment>
<name>A0A6L6XTX3_9ACTN</name>
<evidence type="ECO:0000313" key="1">
    <source>
        <dbReference type="EMBL" id="MVQ50183.1"/>
    </source>
</evidence>
<evidence type="ECO:0008006" key="3">
    <source>
        <dbReference type="Google" id="ProtNLM"/>
    </source>
</evidence>
<gene>
    <name evidence="1" type="ORF">GON03_13420</name>
</gene>
<sequence>MASKDGPHPFDRIRMQKAVFLVTQGTRAANWAGSYEYQPYNWGPYSTQLSEDLANWQRQGVMVLSFAGGVRYGRYVLTRDGSRLARELMASVSPNTLRLLTEVRSWVTSKDFNRLLREVYEEFPGYATKSRWSGPR</sequence>
<keyword evidence="2" id="KW-1185">Reference proteome</keyword>
<dbReference type="EMBL" id="WSEK01000004">
    <property type="protein sequence ID" value="MVQ50183.1"/>
    <property type="molecule type" value="Genomic_DNA"/>
</dbReference>
<organism evidence="1 2">
    <name type="scientific">Nocardioides agri</name>
    <dbReference type="NCBI Taxonomy" id="2682843"/>
    <lineage>
        <taxon>Bacteria</taxon>
        <taxon>Bacillati</taxon>
        <taxon>Actinomycetota</taxon>
        <taxon>Actinomycetes</taxon>
        <taxon>Propionibacteriales</taxon>
        <taxon>Nocardioidaceae</taxon>
        <taxon>Nocardioides</taxon>
    </lineage>
</organism>
<proteinExistence type="predicted"/>
<dbReference type="RefSeq" id="WP_157343120.1">
    <property type="nucleotide sequence ID" value="NZ_WSEK01000004.1"/>
</dbReference>
<accession>A0A6L6XTX3</accession>
<protein>
    <recommendedName>
        <fullName evidence="3">DUF4065 domain-containing protein</fullName>
    </recommendedName>
</protein>
<dbReference type="Proteomes" id="UP000473525">
    <property type="component" value="Unassembled WGS sequence"/>
</dbReference>